<evidence type="ECO:0000313" key="1">
    <source>
        <dbReference type="EMBL" id="MCQ8772867.1"/>
    </source>
</evidence>
<comment type="caution">
    <text evidence="1">The sequence shown here is derived from an EMBL/GenBank/DDBJ whole genome shotgun (WGS) entry which is preliminary data.</text>
</comment>
<reference evidence="1" key="1">
    <citation type="submission" date="2022-06" db="EMBL/GenBank/DDBJ databases">
        <title>WGS of actinobacteria.</title>
        <authorList>
            <person name="Thawai C."/>
        </authorList>
    </citation>
    <scope>NUCLEOTIDE SEQUENCE</scope>
    <source>
        <strain evidence="1">AA8</strain>
    </source>
</reference>
<sequence>MTANAIPNHQVRLTFTDFVLDPADPNVMRKVVELRADVLTFTEGAVTLWLEGTEVGTFPADHLSAVELPSASSPDPRAYAVEEIRKQYANAYQRWSPEDEELLLERHAAGDSIEALAERFARQPSAIRSRLDKLGVEEASVNHSSAINPPF</sequence>
<name>A0A9X2LL72_9ACTN</name>
<protein>
    <submittedName>
        <fullName evidence="1">Uncharacterized protein</fullName>
    </submittedName>
</protein>
<dbReference type="EMBL" id="JANIID010000025">
    <property type="protein sequence ID" value="MCQ8772867.1"/>
    <property type="molecule type" value="Genomic_DNA"/>
</dbReference>
<dbReference type="Proteomes" id="UP001142374">
    <property type="component" value="Unassembled WGS sequence"/>
</dbReference>
<accession>A0A9X2LL72</accession>
<dbReference type="RefSeq" id="WP_168095801.1">
    <property type="nucleotide sequence ID" value="NZ_JAATER010000492.1"/>
</dbReference>
<keyword evidence="2" id="KW-1185">Reference proteome</keyword>
<evidence type="ECO:0000313" key="2">
    <source>
        <dbReference type="Proteomes" id="UP001142374"/>
    </source>
</evidence>
<gene>
    <name evidence="1" type="ORF">NQU55_24300</name>
</gene>
<organism evidence="1 2">
    <name type="scientific">Streptomyces telluris</name>
    <dbReference type="NCBI Taxonomy" id="2720021"/>
    <lineage>
        <taxon>Bacteria</taxon>
        <taxon>Bacillati</taxon>
        <taxon>Actinomycetota</taxon>
        <taxon>Actinomycetes</taxon>
        <taxon>Kitasatosporales</taxon>
        <taxon>Streptomycetaceae</taxon>
        <taxon>Streptomyces</taxon>
    </lineage>
</organism>
<dbReference type="AlphaFoldDB" id="A0A9X2LL72"/>
<proteinExistence type="predicted"/>